<gene>
    <name evidence="7" type="ORF">NE542_14700</name>
</gene>
<dbReference type="GO" id="GO:0016874">
    <property type="term" value="F:ligase activity"/>
    <property type="evidence" value="ECO:0007669"/>
    <property type="project" value="UniProtKB-KW"/>
</dbReference>
<dbReference type="AlphaFoldDB" id="A0AAP2UHK6"/>
<dbReference type="InterPro" id="IPR007016">
    <property type="entry name" value="O-antigen_ligase-rel_domated"/>
</dbReference>
<evidence type="ECO:0000256" key="1">
    <source>
        <dbReference type="ARBA" id="ARBA00004141"/>
    </source>
</evidence>
<comment type="subcellular location">
    <subcellularLocation>
        <location evidence="1">Membrane</location>
        <topology evidence="1">Multi-pass membrane protein</topology>
    </subcellularLocation>
</comment>
<feature type="transmembrane region" description="Helical" evidence="5">
    <location>
        <begin position="95"/>
        <end position="115"/>
    </location>
</feature>
<keyword evidence="2 5" id="KW-0812">Transmembrane</keyword>
<evidence type="ECO:0000256" key="3">
    <source>
        <dbReference type="ARBA" id="ARBA00022989"/>
    </source>
</evidence>
<evidence type="ECO:0000256" key="5">
    <source>
        <dbReference type="SAM" id="Phobius"/>
    </source>
</evidence>
<reference evidence="7" key="1">
    <citation type="submission" date="2022-06" db="EMBL/GenBank/DDBJ databases">
        <title>Isolation of gut microbiota from human fecal samples.</title>
        <authorList>
            <person name="Pamer E.G."/>
            <person name="Barat B."/>
            <person name="Waligurski E."/>
            <person name="Medina S."/>
            <person name="Paddock L."/>
            <person name="Mostad J."/>
        </authorList>
    </citation>
    <scope>NUCLEOTIDE SEQUENCE</scope>
    <source>
        <strain evidence="7">DFI.6.24</strain>
    </source>
</reference>
<proteinExistence type="predicted"/>
<feature type="transmembrane region" description="Helical" evidence="5">
    <location>
        <begin position="127"/>
        <end position="145"/>
    </location>
</feature>
<evidence type="ECO:0000259" key="6">
    <source>
        <dbReference type="Pfam" id="PF04932"/>
    </source>
</evidence>
<feature type="transmembrane region" description="Helical" evidence="5">
    <location>
        <begin position="181"/>
        <end position="212"/>
    </location>
</feature>
<keyword evidence="4 5" id="KW-0472">Membrane</keyword>
<accession>A0AAP2UHK6</accession>
<dbReference type="InterPro" id="IPR051533">
    <property type="entry name" value="WaaL-like"/>
</dbReference>
<feature type="transmembrane region" description="Helical" evidence="5">
    <location>
        <begin position="348"/>
        <end position="365"/>
    </location>
</feature>
<keyword evidence="7" id="KW-0436">Ligase</keyword>
<dbReference type="EMBL" id="JANGBO010000026">
    <property type="protein sequence ID" value="MCQ5063067.1"/>
    <property type="molecule type" value="Genomic_DNA"/>
</dbReference>
<dbReference type="GO" id="GO:0016020">
    <property type="term" value="C:membrane"/>
    <property type="evidence" value="ECO:0007669"/>
    <property type="project" value="UniProtKB-SubCell"/>
</dbReference>
<dbReference type="PANTHER" id="PTHR37422">
    <property type="entry name" value="TEICHURONIC ACID BIOSYNTHESIS PROTEIN TUAE"/>
    <property type="match status" value="1"/>
</dbReference>
<keyword evidence="3 5" id="KW-1133">Transmembrane helix</keyword>
<evidence type="ECO:0000256" key="4">
    <source>
        <dbReference type="ARBA" id="ARBA00023136"/>
    </source>
</evidence>
<protein>
    <submittedName>
        <fullName evidence="7">O-antigen ligase family protein</fullName>
    </submittedName>
</protein>
<evidence type="ECO:0000313" key="7">
    <source>
        <dbReference type="EMBL" id="MCQ5063067.1"/>
    </source>
</evidence>
<feature type="transmembrane region" description="Helical" evidence="5">
    <location>
        <begin position="224"/>
        <end position="242"/>
    </location>
</feature>
<dbReference type="Proteomes" id="UP001204814">
    <property type="component" value="Unassembled WGS sequence"/>
</dbReference>
<feature type="domain" description="O-antigen ligase-related" evidence="6">
    <location>
        <begin position="182"/>
        <end position="328"/>
    </location>
</feature>
<feature type="transmembrane region" description="Helical" evidence="5">
    <location>
        <begin position="70"/>
        <end position="89"/>
    </location>
</feature>
<feature type="transmembrane region" description="Helical" evidence="5">
    <location>
        <begin position="12"/>
        <end position="32"/>
    </location>
</feature>
<organism evidence="7 8">
    <name type="scientific">Faecalibacillus intestinalis</name>
    <dbReference type="NCBI Taxonomy" id="1982626"/>
    <lineage>
        <taxon>Bacteria</taxon>
        <taxon>Bacillati</taxon>
        <taxon>Bacillota</taxon>
        <taxon>Erysipelotrichia</taxon>
        <taxon>Erysipelotrichales</taxon>
        <taxon>Coprobacillaceae</taxon>
        <taxon>Faecalibacillus</taxon>
    </lineage>
</organism>
<feature type="transmembrane region" description="Helical" evidence="5">
    <location>
        <begin position="319"/>
        <end position="341"/>
    </location>
</feature>
<feature type="transmembrane region" description="Helical" evidence="5">
    <location>
        <begin position="371"/>
        <end position="389"/>
    </location>
</feature>
<comment type="caution">
    <text evidence="7">The sequence shown here is derived from an EMBL/GenBank/DDBJ whole genome shotgun (WGS) entry which is preliminary data.</text>
</comment>
<dbReference type="Pfam" id="PF04932">
    <property type="entry name" value="Wzy_C"/>
    <property type="match status" value="1"/>
</dbReference>
<evidence type="ECO:0000313" key="8">
    <source>
        <dbReference type="Proteomes" id="UP001204814"/>
    </source>
</evidence>
<name>A0AAP2UHK6_9FIRM</name>
<sequence>MINSIKWKNKWKFLIVCLIINIIYLLELLPNLGISLPFYFSSRKVLMFLFFISIILIFYRKKFYINRFSFLFFLMNGYCFFITFMNNTLQQQPFYYYFSAIMYPWIITYIFEYLFSNLNDQNKVQNVSVIMSLTSLVYFFLLFQYKNSLHTTLTASGEASIYFILTLMPFVLCCKGKFKNVFLILCITAVFIALKRTALIGIISSLFAYFLVKFKKQDEKKFKLVLYCMIGVLIFIIIYQIIVKYTGNDLIEKMMNIKDDGGSNREYIYNQVFEKFRTLNFNQKLFGLGFNGVRYGYNISSAGVIVSAHNDFLEVLCDYGFIGLLFYMIFIKKIIQILIHLKKIESPYAPACAAALVMFFVLSMFSHLLLYTSYFINLLIFFVMVEHIANQNKKEVRIYGKKGF</sequence>
<evidence type="ECO:0000256" key="2">
    <source>
        <dbReference type="ARBA" id="ARBA00022692"/>
    </source>
</evidence>
<dbReference type="PANTHER" id="PTHR37422:SF17">
    <property type="entry name" value="O-ANTIGEN LIGASE"/>
    <property type="match status" value="1"/>
</dbReference>
<dbReference type="RefSeq" id="WP_117347232.1">
    <property type="nucleotide sequence ID" value="NZ_JAJDKX010000030.1"/>
</dbReference>
<feature type="transmembrane region" description="Helical" evidence="5">
    <location>
        <begin position="38"/>
        <end position="58"/>
    </location>
</feature>